<evidence type="ECO:0000313" key="2">
    <source>
        <dbReference type="EMBL" id="MDF3302918.1"/>
    </source>
</evidence>
<feature type="transmembrane region" description="Helical" evidence="1">
    <location>
        <begin position="43"/>
        <end position="60"/>
    </location>
</feature>
<organism evidence="2 3">
    <name type="scientific">Streptomyces tropicalis</name>
    <dbReference type="NCBI Taxonomy" id="3034234"/>
    <lineage>
        <taxon>Bacteria</taxon>
        <taxon>Bacillati</taxon>
        <taxon>Actinomycetota</taxon>
        <taxon>Actinomycetes</taxon>
        <taxon>Kitasatosporales</taxon>
        <taxon>Streptomycetaceae</taxon>
        <taxon>Streptomyces</taxon>
    </lineage>
</organism>
<name>A0ABT6AE44_9ACTN</name>
<protein>
    <submittedName>
        <fullName evidence="2">Uncharacterized protein</fullName>
    </submittedName>
</protein>
<keyword evidence="1" id="KW-0812">Transmembrane</keyword>
<proteinExistence type="predicted"/>
<dbReference type="EMBL" id="JARJBB010000033">
    <property type="protein sequence ID" value="MDF3302918.1"/>
    <property type="molecule type" value="Genomic_DNA"/>
</dbReference>
<reference evidence="2 3" key="1">
    <citation type="submission" date="2023-03" db="EMBL/GenBank/DDBJ databases">
        <title>Draft genome sequence of Streptomyces sp. K1PA1 isolated from peat swamp forest in Thailand.</title>
        <authorList>
            <person name="Klaysubun C."/>
            <person name="Duangmal K."/>
        </authorList>
    </citation>
    <scope>NUCLEOTIDE SEQUENCE [LARGE SCALE GENOMIC DNA]</scope>
    <source>
        <strain evidence="2 3">K1PA1</strain>
    </source>
</reference>
<keyword evidence="1" id="KW-1133">Transmembrane helix</keyword>
<dbReference type="RefSeq" id="WP_276112470.1">
    <property type="nucleotide sequence ID" value="NZ_JARJBB010000033.1"/>
</dbReference>
<comment type="caution">
    <text evidence="2">The sequence shown here is derived from an EMBL/GenBank/DDBJ whole genome shotgun (WGS) entry which is preliminary data.</text>
</comment>
<gene>
    <name evidence="2" type="ORF">P3H78_30775</name>
</gene>
<keyword evidence="1" id="KW-0472">Membrane</keyword>
<dbReference type="Proteomes" id="UP001221150">
    <property type="component" value="Unassembled WGS sequence"/>
</dbReference>
<keyword evidence="3" id="KW-1185">Reference proteome</keyword>
<feature type="transmembrane region" description="Helical" evidence="1">
    <location>
        <begin position="17"/>
        <end position="37"/>
    </location>
</feature>
<evidence type="ECO:0000313" key="3">
    <source>
        <dbReference type="Proteomes" id="UP001221150"/>
    </source>
</evidence>
<sequence>MPELEPNLGQKAAIRRYFQFATVLLIIGLILGIVAAATGFTRAWIGVAIIFLMWLIFAIWRRSQKGM</sequence>
<evidence type="ECO:0000256" key="1">
    <source>
        <dbReference type="SAM" id="Phobius"/>
    </source>
</evidence>
<accession>A0ABT6AE44</accession>